<accession>A0A363P087</accession>
<evidence type="ECO:0000313" key="2">
    <source>
        <dbReference type="Proteomes" id="UP000250831"/>
    </source>
</evidence>
<evidence type="ECO:0008006" key="3">
    <source>
        <dbReference type="Google" id="ProtNLM"/>
    </source>
</evidence>
<name>A0A363P087_9SPHI</name>
<dbReference type="Proteomes" id="UP000250831">
    <property type="component" value="Unassembled WGS sequence"/>
</dbReference>
<keyword evidence="2" id="KW-1185">Reference proteome</keyword>
<reference evidence="1 2" key="1">
    <citation type="submission" date="2018-04" db="EMBL/GenBank/DDBJ databases">
        <title>Sphingobacterium sp. M46 Genome.</title>
        <authorList>
            <person name="Cheng J."/>
            <person name="Li Y."/>
        </authorList>
    </citation>
    <scope>NUCLEOTIDE SEQUENCE [LARGE SCALE GENOMIC DNA]</scope>
    <source>
        <strain evidence="1 2">M46</strain>
    </source>
</reference>
<gene>
    <name evidence="1" type="ORF">DCO56_05985</name>
</gene>
<sequence length="90" mass="10674">MVDLKKVQEDYLLLLQLVQSEMAMNTSVESLFNYLKSKEGHFTHFDQNFNSKDLLEFIRTVNRYADEFLFSDQNNAQIRKLMNSIYENLG</sequence>
<protein>
    <recommendedName>
        <fullName evidence="3">Colicin D immunity protein domain-containing protein</fullName>
    </recommendedName>
</protein>
<dbReference type="EMBL" id="QCXX01000001">
    <property type="protein sequence ID" value="PUV26486.1"/>
    <property type="molecule type" value="Genomic_DNA"/>
</dbReference>
<evidence type="ECO:0000313" key="1">
    <source>
        <dbReference type="EMBL" id="PUV26486.1"/>
    </source>
</evidence>
<dbReference type="AlphaFoldDB" id="A0A363P087"/>
<organism evidence="1 2">
    <name type="scientific">Sphingobacterium athyrii</name>
    <dbReference type="NCBI Taxonomy" id="2152717"/>
    <lineage>
        <taxon>Bacteria</taxon>
        <taxon>Pseudomonadati</taxon>
        <taxon>Bacteroidota</taxon>
        <taxon>Sphingobacteriia</taxon>
        <taxon>Sphingobacteriales</taxon>
        <taxon>Sphingobacteriaceae</taxon>
        <taxon>Sphingobacterium</taxon>
    </lineage>
</organism>
<comment type="caution">
    <text evidence="1">The sequence shown here is derived from an EMBL/GenBank/DDBJ whole genome shotgun (WGS) entry which is preliminary data.</text>
</comment>
<dbReference type="OrthoDB" id="711546at2"/>
<proteinExistence type="predicted"/>
<dbReference type="RefSeq" id="WP_108632778.1">
    <property type="nucleotide sequence ID" value="NZ_QCXX01000001.1"/>
</dbReference>